<dbReference type="RefSeq" id="WP_079537959.1">
    <property type="nucleotide sequence ID" value="NZ_LT670844.1"/>
</dbReference>
<dbReference type="GO" id="GO:0016787">
    <property type="term" value="F:hydrolase activity"/>
    <property type="evidence" value="ECO:0007669"/>
    <property type="project" value="UniProtKB-KW"/>
</dbReference>
<accession>A0A1M6NBU5</accession>
<name>A0A1M6NBU5_9BRAD</name>
<protein>
    <submittedName>
        <fullName evidence="3">Nicotinamidase-related amidase</fullName>
    </submittedName>
</protein>
<dbReference type="CDD" id="cd00431">
    <property type="entry name" value="cysteine_hydrolases"/>
    <property type="match status" value="1"/>
</dbReference>
<dbReference type="PANTHER" id="PTHR43540:SF16">
    <property type="entry name" value="ISOCHORISMATASE-LIKE DOMAIN-CONTAINING PROTEIN"/>
    <property type="match status" value="1"/>
</dbReference>
<evidence type="ECO:0000313" key="4">
    <source>
        <dbReference type="Proteomes" id="UP000189935"/>
    </source>
</evidence>
<evidence type="ECO:0000259" key="2">
    <source>
        <dbReference type="Pfam" id="PF00857"/>
    </source>
</evidence>
<dbReference type="InterPro" id="IPR050272">
    <property type="entry name" value="Isochorismatase-like_hydrls"/>
</dbReference>
<reference evidence="3 4" key="1">
    <citation type="submission" date="2016-11" db="EMBL/GenBank/DDBJ databases">
        <authorList>
            <person name="Jaros S."/>
            <person name="Januszkiewicz K."/>
            <person name="Wedrychowicz H."/>
        </authorList>
    </citation>
    <scope>NUCLEOTIDE SEQUENCE [LARGE SCALE GENOMIC DNA]</scope>
    <source>
        <strain evidence="3 4">GAS499</strain>
    </source>
</reference>
<feature type="domain" description="Isochorismatase-like" evidence="2">
    <location>
        <begin position="12"/>
        <end position="187"/>
    </location>
</feature>
<dbReference type="Pfam" id="PF00857">
    <property type="entry name" value="Isochorismatase"/>
    <property type="match status" value="1"/>
</dbReference>
<dbReference type="OrthoDB" id="9807387at2"/>
<dbReference type="SUPFAM" id="SSF52499">
    <property type="entry name" value="Isochorismatase-like hydrolases"/>
    <property type="match status" value="1"/>
</dbReference>
<dbReference type="AlphaFoldDB" id="A0A1M6NBU5"/>
<organism evidence="3 4">
    <name type="scientific">Bradyrhizobium lablabi</name>
    <dbReference type="NCBI Taxonomy" id="722472"/>
    <lineage>
        <taxon>Bacteria</taxon>
        <taxon>Pseudomonadati</taxon>
        <taxon>Pseudomonadota</taxon>
        <taxon>Alphaproteobacteria</taxon>
        <taxon>Hyphomicrobiales</taxon>
        <taxon>Nitrobacteraceae</taxon>
        <taxon>Bradyrhizobium</taxon>
    </lineage>
</organism>
<dbReference type="Proteomes" id="UP000189935">
    <property type="component" value="Chromosome I"/>
</dbReference>
<dbReference type="Gene3D" id="3.40.50.850">
    <property type="entry name" value="Isochorismatase-like"/>
    <property type="match status" value="1"/>
</dbReference>
<sequence length="212" mass="23514">MSAPVFEKDLTGLLVVDPYNDFISEGGILWPLIKEVAEAVDCVPNMLAVLRAARAAGIRVFFAPHHRDRGPEDEIEGWKYIAPIQKFGHERRIFGAGTWGGTFREEFTPLPGEVVAQEHWCSSGFAETDLDLQLKKHGIHRLIVIGQKANTCIEATVRYAAELGYDVTLVKDAIASYNFEEMRTTLEINLPNYATAILSAADTITALEHTTL</sequence>
<evidence type="ECO:0000313" key="3">
    <source>
        <dbReference type="EMBL" id="SHJ93195.1"/>
    </source>
</evidence>
<dbReference type="InterPro" id="IPR000868">
    <property type="entry name" value="Isochorismatase-like_dom"/>
</dbReference>
<dbReference type="EMBL" id="LT670844">
    <property type="protein sequence ID" value="SHJ93195.1"/>
    <property type="molecule type" value="Genomic_DNA"/>
</dbReference>
<proteinExistence type="predicted"/>
<keyword evidence="1" id="KW-0378">Hydrolase</keyword>
<dbReference type="PANTHER" id="PTHR43540">
    <property type="entry name" value="PEROXYUREIDOACRYLATE/UREIDOACRYLATE AMIDOHYDROLASE-RELATED"/>
    <property type="match status" value="1"/>
</dbReference>
<evidence type="ECO:0000256" key="1">
    <source>
        <dbReference type="ARBA" id="ARBA00022801"/>
    </source>
</evidence>
<gene>
    <name evidence="3" type="ORF">SAMN05444159_1943</name>
</gene>
<dbReference type="InterPro" id="IPR036380">
    <property type="entry name" value="Isochorismatase-like_sf"/>
</dbReference>